<dbReference type="InterPro" id="IPR011990">
    <property type="entry name" value="TPR-like_helical_dom_sf"/>
</dbReference>
<dbReference type="Gene3D" id="3.40.50.300">
    <property type="entry name" value="P-loop containing nucleotide triphosphate hydrolases"/>
    <property type="match status" value="1"/>
</dbReference>
<dbReference type="InterPro" id="IPR002182">
    <property type="entry name" value="NB-ARC"/>
</dbReference>
<dbReference type="SMART" id="SM00028">
    <property type="entry name" value="TPR"/>
    <property type="match status" value="6"/>
</dbReference>
<dbReference type="Pfam" id="PF13424">
    <property type="entry name" value="TPR_12"/>
    <property type="match status" value="2"/>
</dbReference>
<dbReference type="PANTHER" id="PTHR35807">
    <property type="entry name" value="TRANSCRIPTIONAL REGULATOR REDD-RELATED"/>
    <property type="match status" value="1"/>
</dbReference>
<dbReference type="Pfam" id="PF00931">
    <property type="entry name" value="NB-ARC"/>
    <property type="match status" value="1"/>
</dbReference>
<dbReference type="InterPro" id="IPR036388">
    <property type="entry name" value="WH-like_DNA-bd_sf"/>
</dbReference>
<evidence type="ECO:0000313" key="7">
    <source>
        <dbReference type="EMBL" id="MEN3537596.1"/>
    </source>
</evidence>
<comment type="similarity">
    <text evidence="1">Belongs to the AfsR/DnrI/RedD regulatory family.</text>
</comment>
<dbReference type="SMART" id="SM01043">
    <property type="entry name" value="BTAD"/>
    <property type="match status" value="1"/>
</dbReference>
<evidence type="ECO:0000256" key="4">
    <source>
        <dbReference type="ARBA" id="ARBA00023163"/>
    </source>
</evidence>
<sequence>MEFRLLGALEVTADGQRLDLGGVRQHTVLAVLLLEANRPVPVHRLMEAIYGDDPPATSRAQVQICISALRRLFGAYGGEQMIVTRSQGYAFRIDSERIDTHHFESLVLKARQARDNRGLEEAVRHYRDALALWRGPALEGIESRIVQSAASWLDEERLAANEDCVQLELDLGRHHEVVSELRRLVEEHPLRERLLGQLMTALYRSGRQAEALQVYRDARRMMIDELGIEPNERLQQLEHAILTADESLDPPSRETVRVAAEPPPPPAPVAVPGMLPAGIADFIGRHGQVEEIRQRLTRVSDGAARFAVPIVAIAGRAGIGKTTIAVHAAHSVADAFPDGQLFADMHGGISRPVSPMQVLERFLRALGVPGNSLPDGLEERAETYRTLLADRKMLIVLDDVSNESQVLPLLPGNPASGVIVTSRSRLVGLAGAMHVDVDLFDTTQSVDLLSQVAGQERVESEKSSAEVLAELCGHLPLALRIAGARLAARPHWSVDQLVERLRDETRRLDELMHGEMGIRASISLTYEGISEEARRLLRRLAILDSHIFSVWTGAALLDRPLVEAQDLLDDLADAHLVEVTSGRGPHTQYRIHDLIRVFARERLAAEEPVAERKAALSRVLGSLLALIGAARIREFGADVLARDEITIPRPLPEKLIDQLVAEPMTWFERERYLLVCGIRQAAQAGFAELCWRLAANAAMFFESRVYLDDWRETHEVALEAARQAGDRRGQAEMLYTIGSLSFSEQRFDEARHELEAAVRLFQEVGDDHRIALAIRSIAVLERINGRFAEAVANYEKALEVFHSAGDHVSAAHTLHSLAQLRLDCDDPDGAKTLLAEALTRSKSGGDRRVTAQVLHRMGQAHLQAGEFGLSAGAFEEALTVVRAIGDSIGEALALHGLGIARLRQGKVVEAEETLRTALQLATDSRHRLAEARVLAGLGELHNALGEPDQAAAHLRRAASLFRGMQMPLYEAQTLIMLSEALYATGYYGEADDAMARTLDLADRIDARAGQHVREQLFRTQNARPGLRGGLRVVDGLGR</sequence>
<evidence type="ECO:0000256" key="5">
    <source>
        <dbReference type="PROSITE-ProRule" id="PRU01091"/>
    </source>
</evidence>
<protein>
    <submittedName>
        <fullName evidence="7">BTAD domain-containing putative transcriptional regulator</fullName>
    </submittedName>
</protein>
<keyword evidence="4" id="KW-0804">Transcription</keyword>
<keyword evidence="2" id="KW-0805">Transcription regulation</keyword>
<dbReference type="InterPro" id="IPR051677">
    <property type="entry name" value="AfsR-DnrI-RedD_regulator"/>
</dbReference>
<dbReference type="InterPro" id="IPR016032">
    <property type="entry name" value="Sig_transdc_resp-reg_C-effctor"/>
</dbReference>
<dbReference type="Proteomes" id="UP001447516">
    <property type="component" value="Unassembled WGS sequence"/>
</dbReference>
<dbReference type="EMBL" id="JBDJAW010000017">
    <property type="protein sequence ID" value="MEN3537596.1"/>
    <property type="molecule type" value="Genomic_DNA"/>
</dbReference>
<evidence type="ECO:0000256" key="3">
    <source>
        <dbReference type="ARBA" id="ARBA00023125"/>
    </source>
</evidence>
<dbReference type="SMART" id="SM00862">
    <property type="entry name" value="Trans_reg_C"/>
    <property type="match status" value="1"/>
</dbReference>
<reference evidence="7 8" key="1">
    <citation type="submission" date="2024-05" db="EMBL/GenBank/DDBJ databases">
        <title>Microbispora sp.ZYX-F-249.</title>
        <authorList>
            <person name="Xie H."/>
        </authorList>
    </citation>
    <scope>NUCLEOTIDE SEQUENCE [LARGE SCALE GENOMIC DNA]</scope>
    <source>
        <strain evidence="7 8">ZYX-F-249</strain>
    </source>
</reference>
<comment type="caution">
    <text evidence="7">The sequence shown here is derived from an EMBL/GenBank/DDBJ whole genome shotgun (WGS) entry which is preliminary data.</text>
</comment>
<dbReference type="Gene3D" id="1.25.40.10">
    <property type="entry name" value="Tetratricopeptide repeat domain"/>
    <property type="match status" value="3"/>
</dbReference>
<dbReference type="InterPro" id="IPR019734">
    <property type="entry name" value="TPR_rpt"/>
</dbReference>
<dbReference type="CDD" id="cd00383">
    <property type="entry name" value="trans_reg_C"/>
    <property type="match status" value="1"/>
</dbReference>
<evidence type="ECO:0000313" key="8">
    <source>
        <dbReference type="Proteomes" id="UP001447516"/>
    </source>
</evidence>
<evidence type="ECO:0000256" key="1">
    <source>
        <dbReference type="ARBA" id="ARBA00005820"/>
    </source>
</evidence>
<dbReference type="PANTHER" id="PTHR35807:SF1">
    <property type="entry name" value="TRANSCRIPTIONAL REGULATOR REDD"/>
    <property type="match status" value="1"/>
</dbReference>
<evidence type="ECO:0000256" key="2">
    <source>
        <dbReference type="ARBA" id="ARBA00023015"/>
    </source>
</evidence>
<gene>
    <name evidence="7" type="ORF">AAH991_20965</name>
</gene>
<dbReference type="SUPFAM" id="SSF52540">
    <property type="entry name" value="P-loop containing nucleoside triphosphate hydrolases"/>
    <property type="match status" value="1"/>
</dbReference>
<organism evidence="7 8">
    <name type="scientific">Microbispora maris</name>
    <dbReference type="NCBI Taxonomy" id="3144104"/>
    <lineage>
        <taxon>Bacteria</taxon>
        <taxon>Bacillati</taxon>
        <taxon>Actinomycetota</taxon>
        <taxon>Actinomycetes</taxon>
        <taxon>Streptosporangiales</taxon>
        <taxon>Streptosporangiaceae</taxon>
        <taxon>Microbispora</taxon>
    </lineage>
</organism>
<dbReference type="Pfam" id="PF03704">
    <property type="entry name" value="BTAD"/>
    <property type="match status" value="1"/>
</dbReference>
<dbReference type="InterPro" id="IPR001867">
    <property type="entry name" value="OmpR/PhoB-type_DNA-bd"/>
</dbReference>
<dbReference type="Gene3D" id="1.10.10.10">
    <property type="entry name" value="Winged helix-like DNA-binding domain superfamily/Winged helix DNA-binding domain"/>
    <property type="match status" value="1"/>
</dbReference>
<evidence type="ECO:0000259" key="6">
    <source>
        <dbReference type="PROSITE" id="PS51755"/>
    </source>
</evidence>
<dbReference type="PRINTS" id="PR00364">
    <property type="entry name" value="DISEASERSIST"/>
</dbReference>
<accession>A0ABV0ATK2</accession>
<name>A0ABV0ATK2_9ACTN</name>
<dbReference type="PROSITE" id="PS51755">
    <property type="entry name" value="OMPR_PHOB"/>
    <property type="match status" value="1"/>
</dbReference>
<dbReference type="CDD" id="cd15831">
    <property type="entry name" value="BTAD"/>
    <property type="match status" value="1"/>
</dbReference>
<dbReference type="SUPFAM" id="SSF48452">
    <property type="entry name" value="TPR-like"/>
    <property type="match status" value="3"/>
</dbReference>
<feature type="domain" description="OmpR/PhoB-type" evidence="6">
    <location>
        <begin position="1"/>
        <end position="93"/>
    </location>
</feature>
<keyword evidence="3 5" id="KW-0238">DNA-binding</keyword>
<dbReference type="InterPro" id="IPR005158">
    <property type="entry name" value="BTAD"/>
</dbReference>
<dbReference type="Pfam" id="PF00486">
    <property type="entry name" value="Trans_reg_C"/>
    <property type="match status" value="1"/>
</dbReference>
<feature type="DNA-binding region" description="OmpR/PhoB-type" evidence="5">
    <location>
        <begin position="1"/>
        <end position="93"/>
    </location>
</feature>
<dbReference type="InterPro" id="IPR027417">
    <property type="entry name" value="P-loop_NTPase"/>
</dbReference>
<dbReference type="SUPFAM" id="SSF46894">
    <property type="entry name" value="C-terminal effector domain of the bipartite response regulators"/>
    <property type="match status" value="1"/>
</dbReference>
<proteinExistence type="inferred from homology"/>
<dbReference type="RefSeq" id="WP_346227559.1">
    <property type="nucleotide sequence ID" value="NZ_JBDJAW010000017.1"/>
</dbReference>
<keyword evidence="8" id="KW-1185">Reference proteome</keyword>